<reference evidence="1" key="1">
    <citation type="submission" date="2013-10" db="EMBL/GenBank/DDBJ databases">
        <title>Antibiotic resistance diversity of beta-lactamase producers in the General Hospital Vienna.</title>
        <authorList>
            <person name="Barisic I."/>
            <person name="Mitteregger D."/>
            <person name="Hirschl A.M."/>
            <person name="Noehammer C."/>
            <person name="Wiesinger-Mayr H."/>
        </authorList>
    </citation>
    <scope>NUCLEOTIDE SEQUENCE [LARGE SCALE GENOMIC DNA]</scope>
    <source>
        <strain evidence="1">IS43</strain>
    </source>
</reference>
<name>W1DHK3_KLEPN</name>
<evidence type="ECO:0000313" key="2">
    <source>
        <dbReference type="Proteomes" id="UP000019183"/>
    </source>
</evidence>
<proteinExistence type="predicted"/>
<accession>W1DHK3</accession>
<protein>
    <submittedName>
        <fullName evidence="1">Uncharacterized protein</fullName>
    </submittedName>
</protein>
<dbReference type="Proteomes" id="UP000019183">
    <property type="component" value="Unassembled WGS sequence"/>
</dbReference>
<dbReference type="AlphaFoldDB" id="W1DHK3"/>
<evidence type="ECO:0000313" key="1">
    <source>
        <dbReference type="EMBL" id="CDL08217.1"/>
    </source>
</evidence>
<organism evidence="1 2">
    <name type="scientific">Klebsiella pneumoniae IS43</name>
    <dbReference type="NCBI Taxonomy" id="1432552"/>
    <lineage>
        <taxon>Bacteria</taxon>
        <taxon>Pseudomonadati</taxon>
        <taxon>Pseudomonadota</taxon>
        <taxon>Gammaproteobacteria</taxon>
        <taxon>Enterobacterales</taxon>
        <taxon>Enterobacteriaceae</taxon>
        <taxon>Klebsiella/Raoultella group</taxon>
        <taxon>Klebsiella</taxon>
        <taxon>Klebsiella pneumoniae complex</taxon>
    </lineage>
</organism>
<comment type="caution">
    <text evidence="1">The sequence shown here is derived from an EMBL/GenBank/DDBJ whole genome shotgun (WGS) entry which is preliminary data.</text>
</comment>
<keyword evidence="2" id="KW-1185">Reference proteome</keyword>
<dbReference type="EMBL" id="CBWK010000169">
    <property type="protein sequence ID" value="CDL08217.1"/>
    <property type="molecule type" value="Genomic_DNA"/>
</dbReference>
<sequence length="443" mass="48431">MRQAGLAFLLRQFFYRADRVGHQLVQRQGIVRDTVDERGIGAVLQQTTHQIRQQRLVGAHRGVDAARPVQFAVGDLAHHLLVQRFAHAVQALELILARVVVLARQLVDSRQSMSVMGGELRVNQVRHRQQLLRAGEVGDVGVNLAGVYRIAFETFHLRAFNFAIPVGAFHQTDHQATAAAGGEVNQVINDKRTALLVGLNHEANPVPAGQFRLEAQFFQQVEGDLQTVCLFGVNIDADVILARQQGQRFQPRVKLFHHPVILRAAVARVQRGELNGDTRTFINAAAVGGFADGMDRLLIRNHIGLGVSGGQGGFAEHIVGVAEPFFFQLAGVGQRFGDGFPGDELLAHQAHRHIHAFADQRFAALADDAVQGAGEAGLVMGRHQFSGEQQPPGGGVDEQRRAAADVRLPVAVADFVADQRIAGGFIRNTQQGFRQAHQRHPFL</sequence>